<keyword evidence="1" id="KW-0227">DNA damage</keyword>
<evidence type="ECO:0000256" key="1">
    <source>
        <dbReference type="ARBA" id="ARBA00022763"/>
    </source>
</evidence>
<feature type="domain" description="Protein CR006 P-loop" evidence="4">
    <location>
        <begin position="81"/>
        <end position="808"/>
    </location>
</feature>
<name>A0ABY2IW35_9MICO</name>
<keyword evidence="2" id="KW-0234">DNA repair</keyword>
<dbReference type="SUPFAM" id="SSF52540">
    <property type="entry name" value="P-loop containing nucleoside triphosphate hydrolases"/>
    <property type="match status" value="1"/>
</dbReference>
<keyword evidence="3" id="KW-0742">SOS response</keyword>
<dbReference type="InterPro" id="IPR027417">
    <property type="entry name" value="P-loop_NTPase"/>
</dbReference>
<evidence type="ECO:0000256" key="2">
    <source>
        <dbReference type="ARBA" id="ARBA00023204"/>
    </source>
</evidence>
<gene>
    <name evidence="5" type="ORF">E3T28_13025</name>
</gene>
<organism evidence="5 6">
    <name type="scientific">Cryobacterium sinapicolor</name>
    <dbReference type="NCBI Taxonomy" id="1259236"/>
    <lineage>
        <taxon>Bacteria</taxon>
        <taxon>Bacillati</taxon>
        <taxon>Actinomycetota</taxon>
        <taxon>Actinomycetes</taxon>
        <taxon>Micrococcales</taxon>
        <taxon>Microbacteriaceae</taxon>
        <taxon>Cryobacterium</taxon>
    </lineage>
</organism>
<accession>A0ABY2IW35</accession>
<proteinExistence type="predicted"/>
<sequence length="867" mass="95721">MHTTITLCGVHTRIDTALVGPRCRLGTDRVRNRDSFLWSSYFASCAFDPHEVDSADYWGVWMLNRILTIDGYGPFVKWRSEANASSFKRVNVVYGANGSGKSSLASMFQTIAGGGTAANKAATLTLEVTDGDAGSTSRKCSENDSTFWERVYVFNEEYVKRSLRFDGAEGPDANGLLVLGEGNIALEAEIVALQKRIGAIDGQGIEKLRSLDAAKKRMEKQISAVRDAVISELKNADPRYRASNVYRSTEIRKLLDGDRTLFGGRSVDATADLEIVLAEGRPAIRASAAPSLNVADFQAPFREITNRSVTVSVLAELASDAHNAEWVQQGIGLHEDLATCLFCASPIAESRRADLAAHFDKSLLAVQTDADALALEMEVGLSALVGYAASLPRSVELYADIKGDYETALRAYSESVHLFSGRVNELIECLKLKRANPLQPVQAPSFAEIEEPNAASLLSHIQRHNERSNRHNEAVKGAARRIELHRVHAAIESYDPELNACIALEENLKDMRAERARLRSEMILLGSQDANPLHLADDLTVGLARILGRDELAFRPSEDSKTYLIERDGRPAVGLSEGERTAISLLHFLAHLKSRGISKHPIVIIDDPVSSLDQNVQFGVSAHLWTELVAGPMDTQVFLLTHSFEFFRQWIVQLDSFKASAIGGHTEHELRMRNREIDGQLRRVPVFEEWPKDTIMRRRLRSQYNFLFHRLARVVIDSAGGASLADQLEMLSMAPNAARKLLEAFLSFRFPAKIGDFNGSMKVALEKIDNPTRTKVTRYLHAYSHNEEGDISAPIEPGEAATILRAVFQLMRALDDEHVVAMCQSFDIDPQVLAPDTGAPSSTRAVMPRISEFGGLERDQVLTGFVG</sequence>
<protein>
    <recommendedName>
        <fullName evidence="4">Protein CR006 P-loop domain-containing protein</fullName>
    </recommendedName>
</protein>
<comment type="caution">
    <text evidence="5">The sequence shown here is derived from an EMBL/GenBank/DDBJ whole genome shotgun (WGS) entry which is preliminary data.</text>
</comment>
<evidence type="ECO:0000256" key="3">
    <source>
        <dbReference type="ARBA" id="ARBA00023236"/>
    </source>
</evidence>
<reference evidence="5 6" key="1">
    <citation type="submission" date="2019-03" db="EMBL/GenBank/DDBJ databases">
        <title>Genomics of glacier-inhabiting Cryobacterium strains.</title>
        <authorList>
            <person name="Liu Q."/>
            <person name="Xin Y.-H."/>
        </authorList>
    </citation>
    <scope>NUCLEOTIDE SEQUENCE [LARGE SCALE GENOMIC DNA]</scope>
    <source>
        <strain evidence="5 6">TMT1-23-1</strain>
    </source>
</reference>
<dbReference type="Gene3D" id="3.40.50.300">
    <property type="entry name" value="P-loop containing nucleotide triphosphate hydrolases"/>
    <property type="match status" value="1"/>
</dbReference>
<dbReference type="Proteomes" id="UP000297853">
    <property type="component" value="Unassembled WGS sequence"/>
</dbReference>
<keyword evidence="6" id="KW-1185">Reference proteome</keyword>
<dbReference type="PANTHER" id="PTHR32182:SF0">
    <property type="entry name" value="DNA REPLICATION AND REPAIR PROTEIN RECF"/>
    <property type="match status" value="1"/>
</dbReference>
<evidence type="ECO:0000313" key="6">
    <source>
        <dbReference type="Proteomes" id="UP000297853"/>
    </source>
</evidence>
<evidence type="ECO:0000313" key="5">
    <source>
        <dbReference type="EMBL" id="TFC95889.1"/>
    </source>
</evidence>
<dbReference type="EMBL" id="SOGQ01000073">
    <property type="protein sequence ID" value="TFC95889.1"/>
    <property type="molecule type" value="Genomic_DNA"/>
</dbReference>
<dbReference type="PANTHER" id="PTHR32182">
    <property type="entry name" value="DNA REPLICATION AND REPAIR PROTEIN RECF"/>
    <property type="match status" value="1"/>
</dbReference>
<dbReference type="InterPro" id="IPR026866">
    <property type="entry name" value="CR006_AAA"/>
</dbReference>
<dbReference type="Pfam" id="PF13166">
    <property type="entry name" value="AAA_13"/>
    <property type="match status" value="1"/>
</dbReference>
<evidence type="ECO:0000259" key="4">
    <source>
        <dbReference type="Pfam" id="PF13166"/>
    </source>
</evidence>
<dbReference type="RefSeq" id="WP_134432008.1">
    <property type="nucleotide sequence ID" value="NZ_SOGQ01000073.1"/>
</dbReference>